<dbReference type="PANTHER" id="PTHR45749">
    <property type="match status" value="1"/>
</dbReference>
<dbReference type="PANTHER" id="PTHR45749:SF35">
    <property type="entry name" value="AC-LIKE TRANSPOSASE-RELATED"/>
    <property type="match status" value="1"/>
</dbReference>
<evidence type="ECO:0000313" key="2">
    <source>
        <dbReference type="EMBL" id="KAJ8888954.1"/>
    </source>
</evidence>
<dbReference type="Proteomes" id="UP001159363">
    <property type="component" value="Chromosome 3"/>
</dbReference>
<name>A0ABQ9HXX5_9NEOP</name>
<dbReference type="EMBL" id="JARBHB010000003">
    <property type="protein sequence ID" value="KAJ8888954.1"/>
    <property type="molecule type" value="Genomic_DNA"/>
</dbReference>
<reference evidence="2 3" key="1">
    <citation type="submission" date="2023-02" db="EMBL/GenBank/DDBJ databases">
        <title>LHISI_Scaffold_Assembly.</title>
        <authorList>
            <person name="Stuart O.P."/>
            <person name="Cleave R."/>
            <person name="Magrath M.J.L."/>
            <person name="Mikheyev A.S."/>
        </authorList>
    </citation>
    <scope>NUCLEOTIDE SEQUENCE [LARGE SCALE GENOMIC DNA]</scope>
    <source>
        <strain evidence="2">Daus_M_001</strain>
        <tissue evidence="2">Leg muscle</tissue>
    </source>
</reference>
<comment type="caution">
    <text evidence="2">The sequence shown here is derived from an EMBL/GenBank/DDBJ whole genome shotgun (WGS) entry which is preliminary data.</text>
</comment>
<dbReference type="Pfam" id="PF14291">
    <property type="entry name" value="DUF4371"/>
    <property type="match status" value="1"/>
</dbReference>
<feature type="domain" description="DUF4371" evidence="1">
    <location>
        <begin position="2"/>
        <end position="112"/>
    </location>
</feature>
<evidence type="ECO:0000259" key="1">
    <source>
        <dbReference type="Pfam" id="PF14291"/>
    </source>
</evidence>
<evidence type="ECO:0000313" key="3">
    <source>
        <dbReference type="Proteomes" id="UP001159363"/>
    </source>
</evidence>
<accession>A0ABQ9HXX5</accession>
<sequence>MSPQIQNEIIGLCEDGIRENITNDVKNARAYSILADKSSDISGKEQISIGVRYFDEKKIMVREEFLGFVKLTTMDAKSIGSAIDNFVENAGLDQEKCVGQGYNGCSAMAGKNGGVQKIL</sequence>
<organism evidence="2 3">
    <name type="scientific">Dryococelus australis</name>
    <dbReference type="NCBI Taxonomy" id="614101"/>
    <lineage>
        <taxon>Eukaryota</taxon>
        <taxon>Metazoa</taxon>
        <taxon>Ecdysozoa</taxon>
        <taxon>Arthropoda</taxon>
        <taxon>Hexapoda</taxon>
        <taxon>Insecta</taxon>
        <taxon>Pterygota</taxon>
        <taxon>Neoptera</taxon>
        <taxon>Polyneoptera</taxon>
        <taxon>Phasmatodea</taxon>
        <taxon>Verophasmatodea</taxon>
        <taxon>Anareolatae</taxon>
        <taxon>Phasmatidae</taxon>
        <taxon>Eurycanthinae</taxon>
        <taxon>Dryococelus</taxon>
    </lineage>
</organism>
<protein>
    <recommendedName>
        <fullName evidence="1">DUF4371 domain-containing protein</fullName>
    </recommendedName>
</protein>
<keyword evidence="3" id="KW-1185">Reference proteome</keyword>
<gene>
    <name evidence="2" type="ORF">PR048_008448</name>
</gene>
<proteinExistence type="predicted"/>
<dbReference type="InterPro" id="IPR025398">
    <property type="entry name" value="DUF4371"/>
</dbReference>